<reference evidence="1 2" key="1">
    <citation type="journal article" date="2021" name="Elife">
        <title>Chloroplast acquisition without the gene transfer in kleptoplastic sea slugs, Plakobranchus ocellatus.</title>
        <authorList>
            <person name="Maeda T."/>
            <person name="Takahashi S."/>
            <person name="Yoshida T."/>
            <person name="Shimamura S."/>
            <person name="Takaki Y."/>
            <person name="Nagai Y."/>
            <person name="Toyoda A."/>
            <person name="Suzuki Y."/>
            <person name="Arimoto A."/>
            <person name="Ishii H."/>
            <person name="Satoh N."/>
            <person name="Nishiyama T."/>
            <person name="Hasebe M."/>
            <person name="Maruyama T."/>
            <person name="Minagawa J."/>
            <person name="Obokata J."/>
            <person name="Shigenobu S."/>
        </authorList>
    </citation>
    <scope>NUCLEOTIDE SEQUENCE [LARGE SCALE GENOMIC DNA]</scope>
</reference>
<sequence length="300" mass="33541">MHHSQLIAAGWLRLMKPTPLLRTALNTALVDIAKKIQEEAEVAKALNRGRCCKNIGLPKSLPVCSNTEKLCTKNMTVQKCCEAIAKQTFAGCPEFRTGCSGVDSRACQSVLSSSSPKRWDYQRTKTLAHNFCTMPSSISKANFSIESINQKKGFDLTDMNLVCAHIRLGKSKTFPFETHSFNRQKGLSGVWEFLQNYARKGYHMYLASDAQEVKDEARVIFGERLHMADAQIVHIGFALKDQDLKAGLQFTLMEQLLLTTSCQEILISHSGYSGRAVEIRARLMSGRAGRVYHYRDGIVT</sequence>
<dbReference type="Gene3D" id="3.40.50.11350">
    <property type="match status" value="1"/>
</dbReference>
<evidence type="ECO:0000313" key="2">
    <source>
        <dbReference type="Proteomes" id="UP000762676"/>
    </source>
</evidence>
<organism evidence="1 2">
    <name type="scientific">Elysia marginata</name>
    <dbReference type="NCBI Taxonomy" id="1093978"/>
    <lineage>
        <taxon>Eukaryota</taxon>
        <taxon>Metazoa</taxon>
        <taxon>Spiralia</taxon>
        <taxon>Lophotrochozoa</taxon>
        <taxon>Mollusca</taxon>
        <taxon>Gastropoda</taxon>
        <taxon>Heterobranchia</taxon>
        <taxon>Euthyneura</taxon>
        <taxon>Panpulmonata</taxon>
        <taxon>Sacoglossa</taxon>
        <taxon>Placobranchoidea</taxon>
        <taxon>Plakobranchidae</taxon>
        <taxon>Elysia</taxon>
    </lineage>
</organism>
<dbReference type="AlphaFoldDB" id="A0AAV4G686"/>
<accession>A0AAV4G686</accession>
<dbReference type="Proteomes" id="UP000762676">
    <property type="component" value="Unassembled WGS sequence"/>
</dbReference>
<dbReference type="EMBL" id="BMAT01001126">
    <property type="protein sequence ID" value="GFR80181.1"/>
    <property type="molecule type" value="Genomic_DNA"/>
</dbReference>
<gene>
    <name evidence="1" type="ORF">ElyMa_000574400</name>
</gene>
<evidence type="ECO:0000313" key="1">
    <source>
        <dbReference type="EMBL" id="GFR80181.1"/>
    </source>
</evidence>
<proteinExistence type="predicted"/>
<protein>
    <submittedName>
        <fullName evidence="1">Uncharacterized protein</fullName>
    </submittedName>
</protein>
<comment type="caution">
    <text evidence="1">The sequence shown here is derived from an EMBL/GenBank/DDBJ whole genome shotgun (WGS) entry which is preliminary data.</text>
</comment>
<name>A0AAV4G686_9GAST</name>
<keyword evidence="2" id="KW-1185">Reference proteome</keyword>